<dbReference type="SUPFAM" id="SSF53098">
    <property type="entry name" value="Ribonuclease H-like"/>
    <property type="match status" value="1"/>
</dbReference>
<evidence type="ECO:0000313" key="2">
    <source>
        <dbReference type="EMBL" id="ODM95231.1"/>
    </source>
</evidence>
<sequence length="331" mass="37870">DGKEYSVVKIEAEVQVGVLTQCIREETITKVVNKPGQARQILINVLLKMNAKLNGISFQLAPTITNQFGFQKDPILFLGADVTHPAPNSKSPSVAAITASYDISGICYSMHIQVQPAAQEHIEKLVEVIKRMICEFRDKTHVLPKRVMMFRDGVSEGQFPQIKDVEYRGIKEACRLVQENYDPKITFLIVKKRHHTRFRPVNQRDAVRPKFNIPPGTVVDTVITHPTEMEFFLNSHVGIQGTSKPTRYHVLHDDSNFTMDELERLTYYLCYTFVRCTHPVSVPCVTYYAHIAAFRARALLEKESDNADLKKLQEKMTVKPDLLLKYPMFYV</sequence>
<dbReference type="Gene3D" id="3.30.420.10">
    <property type="entry name" value="Ribonuclease H-like superfamily/Ribonuclease H"/>
    <property type="match status" value="1"/>
</dbReference>
<keyword evidence="3" id="KW-1185">Reference proteome</keyword>
<name>A0A1D2MQU0_ORCCI</name>
<organism evidence="2 3">
    <name type="scientific">Orchesella cincta</name>
    <name type="common">Springtail</name>
    <name type="synonym">Podura cincta</name>
    <dbReference type="NCBI Taxonomy" id="48709"/>
    <lineage>
        <taxon>Eukaryota</taxon>
        <taxon>Metazoa</taxon>
        <taxon>Ecdysozoa</taxon>
        <taxon>Arthropoda</taxon>
        <taxon>Hexapoda</taxon>
        <taxon>Collembola</taxon>
        <taxon>Entomobryomorpha</taxon>
        <taxon>Entomobryoidea</taxon>
        <taxon>Orchesellidae</taxon>
        <taxon>Orchesellinae</taxon>
        <taxon>Orchesella</taxon>
    </lineage>
</organism>
<gene>
    <name evidence="2" type="ORF">Ocin01_11457</name>
</gene>
<feature type="domain" description="Piwi" evidence="1">
    <location>
        <begin position="1"/>
        <end position="301"/>
    </location>
</feature>
<protein>
    <submittedName>
        <fullName evidence="2">Protein argonaute-2</fullName>
    </submittedName>
</protein>
<dbReference type="GO" id="GO:0003676">
    <property type="term" value="F:nucleic acid binding"/>
    <property type="evidence" value="ECO:0007669"/>
    <property type="project" value="InterPro"/>
</dbReference>
<dbReference type="Pfam" id="PF02171">
    <property type="entry name" value="Piwi"/>
    <property type="match status" value="1"/>
</dbReference>
<evidence type="ECO:0000313" key="3">
    <source>
        <dbReference type="Proteomes" id="UP000094527"/>
    </source>
</evidence>
<dbReference type="OMA" id="CHTFGRA"/>
<dbReference type="Gene3D" id="3.40.50.2300">
    <property type="match status" value="1"/>
</dbReference>
<dbReference type="InterPro" id="IPR003165">
    <property type="entry name" value="Piwi"/>
</dbReference>
<dbReference type="PROSITE" id="PS50822">
    <property type="entry name" value="PIWI"/>
    <property type="match status" value="1"/>
</dbReference>
<dbReference type="AlphaFoldDB" id="A0A1D2MQU0"/>
<dbReference type="STRING" id="48709.A0A1D2MQU0"/>
<reference evidence="2 3" key="1">
    <citation type="journal article" date="2016" name="Genome Biol. Evol.">
        <title>Gene Family Evolution Reflects Adaptation to Soil Environmental Stressors in the Genome of the Collembolan Orchesella cincta.</title>
        <authorList>
            <person name="Faddeeva-Vakhrusheva A."/>
            <person name="Derks M.F."/>
            <person name="Anvar S.Y."/>
            <person name="Agamennone V."/>
            <person name="Suring W."/>
            <person name="Smit S."/>
            <person name="van Straalen N.M."/>
            <person name="Roelofs D."/>
        </authorList>
    </citation>
    <scope>NUCLEOTIDE SEQUENCE [LARGE SCALE GENOMIC DNA]</scope>
    <source>
        <tissue evidence="2">Mixed pool</tissue>
    </source>
</reference>
<dbReference type="OrthoDB" id="10252740at2759"/>
<dbReference type="PANTHER" id="PTHR22891">
    <property type="entry name" value="EUKARYOTIC TRANSLATION INITIATION FACTOR 2C"/>
    <property type="match status" value="1"/>
</dbReference>
<dbReference type="InterPro" id="IPR012337">
    <property type="entry name" value="RNaseH-like_sf"/>
</dbReference>
<dbReference type="EMBL" id="LJIJ01000695">
    <property type="protein sequence ID" value="ODM95231.1"/>
    <property type="molecule type" value="Genomic_DNA"/>
</dbReference>
<dbReference type="SMART" id="SM00950">
    <property type="entry name" value="Piwi"/>
    <property type="match status" value="1"/>
</dbReference>
<feature type="non-terminal residue" evidence="2">
    <location>
        <position position="1"/>
    </location>
</feature>
<dbReference type="Proteomes" id="UP000094527">
    <property type="component" value="Unassembled WGS sequence"/>
</dbReference>
<accession>A0A1D2MQU0</accession>
<proteinExistence type="predicted"/>
<comment type="caution">
    <text evidence="2">The sequence shown here is derived from an EMBL/GenBank/DDBJ whole genome shotgun (WGS) entry which is preliminary data.</text>
</comment>
<dbReference type="InterPro" id="IPR036397">
    <property type="entry name" value="RNaseH_sf"/>
</dbReference>
<evidence type="ECO:0000259" key="1">
    <source>
        <dbReference type="PROSITE" id="PS50822"/>
    </source>
</evidence>